<protein>
    <submittedName>
        <fullName evidence="3">RelE/StbE replicon stabilization toxin</fullName>
    </submittedName>
</protein>
<dbReference type="SUPFAM" id="SSF143011">
    <property type="entry name" value="RelE-like"/>
    <property type="match status" value="1"/>
</dbReference>
<evidence type="ECO:0000313" key="3">
    <source>
        <dbReference type="EMBL" id="OAU98348.1"/>
    </source>
</evidence>
<keyword evidence="2" id="KW-1277">Toxin-antitoxin system</keyword>
<dbReference type="Proteomes" id="UP000078228">
    <property type="component" value="Unassembled WGS sequence"/>
</dbReference>
<sequence length="110" mass="12879">MTFELKFIPQAKKEWRKLAPTIKAQFVKKLAERLENPHVPSARLSGSTNRYKIKLRAVGYRLVYEVVDDVLIVYVIAVGKRENNHVYDMMAQRQLELDETNSDDKLEDKE</sequence>
<evidence type="ECO:0000256" key="1">
    <source>
        <dbReference type="ARBA" id="ARBA00006226"/>
    </source>
</evidence>
<dbReference type="AlphaFoldDB" id="A0A198UPA9"/>
<keyword evidence="4" id="KW-1185">Reference proteome</keyword>
<dbReference type="PANTHER" id="PTHR35601">
    <property type="entry name" value="TOXIN RELE"/>
    <property type="match status" value="1"/>
</dbReference>
<organism evidence="3 4">
    <name type="scientific">Moraxella catarrhalis</name>
    <name type="common">Branhamella catarrhalis</name>
    <dbReference type="NCBI Taxonomy" id="480"/>
    <lineage>
        <taxon>Bacteria</taxon>
        <taxon>Pseudomonadati</taxon>
        <taxon>Pseudomonadota</taxon>
        <taxon>Gammaproteobacteria</taxon>
        <taxon>Moraxellales</taxon>
        <taxon>Moraxellaceae</taxon>
        <taxon>Moraxella</taxon>
    </lineage>
</organism>
<evidence type="ECO:0000256" key="2">
    <source>
        <dbReference type="ARBA" id="ARBA00022649"/>
    </source>
</evidence>
<reference evidence="3 4" key="1">
    <citation type="journal article" date="2016" name="Genome Biol. Evol.">
        <title>Comparative Genomic Analyses of the Moraxella catarrhalis Serosensitive and Seroresistant Lineages Demonstrate Their Independent Evolution.</title>
        <authorList>
            <person name="Earl J.P."/>
            <person name="de Vries S.P."/>
            <person name="Ahmed A."/>
            <person name="Powell E."/>
            <person name="Schultz M.P."/>
            <person name="Hermans P.W."/>
            <person name="Hill D.J."/>
            <person name="Zhou Z."/>
            <person name="Constantinidou C.I."/>
            <person name="Hu F.Z."/>
            <person name="Bootsma H.J."/>
            <person name="Ehrlich G.D."/>
        </authorList>
    </citation>
    <scope>NUCLEOTIDE SEQUENCE [LARGE SCALE GENOMIC DNA]</scope>
    <source>
        <strain evidence="3 4">Z7542</strain>
    </source>
</reference>
<proteinExistence type="inferred from homology"/>
<dbReference type="Gene3D" id="3.30.2310.20">
    <property type="entry name" value="RelE-like"/>
    <property type="match status" value="1"/>
</dbReference>
<dbReference type="EMBL" id="LXHC01000002">
    <property type="protein sequence ID" value="OAU98348.1"/>
    <property type="molecule type" value="Genomic_DNA"/>
</dbReference>
<evidence type="ECO:0000313" key="4">
    <source>
        <dbReference type="Proteomes" id="UP000078228"/>
    </source>
</evidence>
<dbReference type="InterPro" id="IPR035093">
    <property type="entry name" value="RelE/ParE_toxin_dom_sf"/>
</dbReference>
<dbReference type="InterPro" id="IPR007712">
    <property type="entry name" value="RelE/ParE_toxin"/>
</dbReference>
<dbReference type="RefSeq" id="WP_064610766.1">
    <property type="nucleotide sequence ID" value="NZ_LXHB01000050.1"/>
</dbReference>
<comment type="caution">
    <text evidence="3">The sequence shown here is derived from an EMBL/GenBank/DDBJ whole genome shotgun (WGS) entry which is preliminary data.</text>
</comment>
<dbReference type="OrthoDB" id="9801234at2"/>
<name>A0A198UPA9_MORCA</name>
<dbReference type="PANTHER" id="PTHR35601:SF1">
    <property type="entry name" value="TOXIN RELE"/>
    <property type="match status" value="1"/>
</dbReference>
<dbReference type="Pfam" id="PF05016">
    <property type="entry name" value="ParE_toxin"/>
    <property type="match status" value="1"/>
</dbReference>
<gene>
    <name evidence="3" type="ORF">AO384_0109</name>
</gene>
<dbReference type="NCBIfam" id="TIGR02385">
    <property type="entry name" value="RelE_StbE"/>
    <property type="match status" value="1"/>
</dbReference>
<dbReference type="PATRIC" id="fig|480.237.peg.1827"/>
<comment type="similarity">
    <text evidence="1">Belongs to the RelE toxin family.</text>
</comment>
<accession>A0A198UPA9</accession>